<organism evidence="1 2">
    <name type="scientific">Tanacetum coccineum</name>
    <dbReference type="NCBI Taxonomy" id="301880"/>
    <lineage>
        <taxon>Eukaryota</taxon>
        <taxon>Viridiplantae</taxon>
        <taxon>Streptophyta</taxon>
        <taxon>Embryophyta</taxon>
        <taxon>Tracheophyta</taxon>
        <taxon>Spermatophyta</taxon>
        <taxon>Magnoliopsida</taxon>
        <taxon>eudicotyledons</taxon>
        <taxon>Gunneridae</taxon>
        <taxon>Pentapetalae</taxon>
        <taxon>asterids</taxon>
        <taxon>campanulids</taxon>
        <taxon>Asterales</taxon>
        <taxon>Asteraceae</taxon>
        <taxon>Asteroideae</taxon>
        <taxon>Anthemideae</taxon>
        <taxon>Anthemidinae</taxon>
        <taxon>Tanacetum</taxon>
    </lineage>
</organism>
<protein>
    <submittedName>
        <fullName evidence="1">Uncharacterized protein</fullName>
    </submittedName>
</protein>
<comment type="caution">
    <text evidence="1">The sequence shown here is derived from an EMBL/GenBank/DDBJ whole genome shotgun (WGS) entry which is preliminary data.</text>
</comment>
<sequence>MADHVWIETTHEELHQFKRLDVWELVDRLYDKTVINMKWLWKNKRDEENIVTEIIPSLPDGQDTTFLMDL</sequence>
<evidence type="ECO:0000313" key="1">
    <source>
        <dbReference type="EMBL" id="GJT21324.1"/>
    </source>
</evidence>
<reference evidence="1" key="1">
    <citation type="journal article" date="2022" name="Int. J. Mol. Sci.">
        <title>Draft Genome of Tanacetum Coccineum: Genomic Comparison of Closely Related Tanacetum-Family Plants.</title>
        <authorList>
            <person name="Yamashiro T."/>
            <person name="Shiraishi A."/>
            <person name="Nakayama K."/>
            <person name="Satake H."/>
        </authorList>
    </citation>
    <scope>NUCLEOTIDE SEQUENCE</scope>
</reference>
<dbReference type="EMBL" id="BQNB010013879">
    <property type="protein sequence ID" value="GJT21324.1"/>
    <property type="molecule type" value="Genomic_DNA"/>
</dbReference>
<accession>A0ABQ5C8F2</accession>
<reference evidence="1" key="2">
    <citation type="submission" date="2022-01" db="EMBL/GenBank/DDBJ databases">
        <authorList>
            <person name="Yamashiro T."/>
            <person name="Shiraishi A."/>
            <person name="Satake H."/>
            <person name="Nakayama K."/>
        </authorList>
    </citation>
    <scope>NUCLEOTIDE SEQUENCE</scope>
</reference>
<keyword evidence="2" id="KW-1185">Reference proteome</keyword>
<evidence type="ECO:0000313" key="2">
    <source>
        <dbReference type="Proteomes" id="UP001151760"/>
    </source>
</evidence>
<dbReference type="Proteomes" id="UP001151760">
    <property type="component" value="Unassembled WGS sequence"/>
</dbReference>
<name>A0ABQ5C8F2_9ASTR</name>
<gene>
    <name evidence="1" type="ORF">Tco_0891261</name>
</gene>
<proteinExistence type="predicted"/>